<proteinExistence type="predicted"/>
<evidence type="ECO:0000313" key="3">
    <source>
        <dbReference type="Proteomes" id="UP001152797"/>
    </source>
</evidence>
<reference evidence="2" key="2">
    <citation type="submission" date="2024-04" db="EMBL/GenBank/DDBJ databases">
        <authorList>
            <person name="Chen Y."/>
            <person name="Shah S."/>
            <person name="Dougan E. K."/>
            <person name="Thang M."/>
            <person name="Chan C."/>
        </authorList>
    </citation>
    <scope>NUCLEOTIDE SEQUENCE [LARGE SCALE GENOMIC DNA]</scope>
</reference>
<dbReference type="EMBL" id="CAMXCT030003266">
    <property type="protein sequence ID" value="CAL4790726.1"/>
    <property type="molecule type" value="Genomic_DNA"/>
</dbReference>
<feature type="non-terminal residue" evidence="1">
    <location>
        <position position="170"/>
    </location>
</feature>
<keyword evidence="3" id="KW-1185">Reference proteome</keyword>
<sequence>GIISATQQCLAEIQAPILSRLRAQEQAPLLADYLELRILEPGPAYLVQLQVEVEVFLVHQHPLQPLQPQVCLEQALRPQGQTCLVVHLQAQTRAASLVEVEVAERQAPEGCLEAPLHPQAFSERLAAAVQGAVSSVLHQAVEPQVRPAVSLVLQLEELAPGVEAYLEHRV</sequence>
<evidence type="ECO:0000313" key="1">
    <source>
        <dbReference type="EMBL" id="CAI4003414.1"/>
    </source>
</evidence>
<organism evidence="1">
    <name type="scientific">Cladocopium goreaui</name>
    <dbReference type="NCBI Taxonomy" id="2562237"/>
    <lineage>
        <taxon>Eukaryota</taxon>
        <taxon>Sar</taxon>
        <taxon>Alveolata</taxon>
        <taxon>Dinophyceae</taxon>
        <taxon>Suessiales</taxon>
        <taxon>Symbiodiniaceae</taxon>
        <taxon>Cladocopium</taxon>
    </lineage>
</organism>
<name>A0A9P1G747_9DINO</name>
<dbReference type="Proteomes" id="UP001152797">
    <property type="component" value="Unassembled WGS sequence"/>
</dbReference>
<dbReference type="EMBL" id="CAMXCT020003266">
    <property type="protein sequence ID" value="CAL1156789.1"/>
    <property type="molecule type" value="Genomic_DNA"/>
</dbReference>
<comment type="caution">
    <text evidence="1">The sequence shown here is derived from an EMBL/GenBank/DDBJ whole genome shotgun (WGS) entry which is preliminary data.</text>
</comment>
<accession>A0A9P1G747</accession>
<reference evidence="1" key="1">
    <citation type="submission" date="2022-10" db="EMBL/GenBank/DDBJ databases">
        <authorList>
            <person name="Chen Y."/>
            <person name="Dougan E. K."/>
            <person name="Chan C."/>
            <person name="Rhodes N."/>
            <person name="Thang M."/>
        </authorList>
    </citation>
    <scope>NUCLEOTIDE SEQUENCE</scope>
</reference>
<dbReference type="AlphaFoldDB" id="A0A9P1G747"/>
<evidence type="ECO:0000313" key="2">
    <source>
        <dbReference type="EMBL" id="CAL1156789.1"/>
    </source>
</evidence>
<protein>
    <submittedName>
        <fullName evidence="1">Uncharacterized protein</fullName>
    </submittedName>
</protein>
<gene>
    <name evidence="1" type="ORF">C1SCF055_LOCUS29285</name>
</gene>
<dbReference type="EMBL" id="CAMXCT010003266">
    <property type="protein sequence ID" value="CAI4003414.1"/>
    <property type="molecule type" value="Genomic_DNA"/>
</dbReference>